<dbReference type="OrthoDB" id="1738169at2759"/>
<reference evidence="1" key="1">
    <citation type="journal article" date="2019" name="Database">
        <title>The radish genome database (RadishGD): an integrated information resource for radish genomics.</title>
        <authorList>
            <person name="Yu H.J."/>
            <person name="Baek S."/>
            <person name="Lee Y.J."/>
            <person name="Cho A."/>
            <person name="Mun J.H."/>
        </authorList>
    </citation>
    <scope>NUCLEOTIDE SEQUENCE [LARGE SCALE GENOMIC DNA]</scope>
    <source>
        <strain evidence="1">cv. WK10039</strain>
    </source>
</reference>
<protein>
    <submittedName>
        <fullName evidence="2">Uncharacterized protein LOC108850459</fullName>
    </submittedName>
</protein>
<dbReference type="PANTHER" id="PTHR33240">
    <property type="entry name" value="OS08G0508500 PROTEIN"/>
    <property type="match status" value="1"/>
</dbReference>
<keyword evidence="1" id="KW-1185">Reference proteome</keyword>
<accession>A0A6J0N4A2</accession>
<reference evidence="2" key="2">
    <citation type="submission" date="2025-08" db="UniProtKB">
        <authorList>
            <consortium name="RefSeq"/>
        </authorList>
    </citation>
    <scope>IDENTIFICATION</scope>
    <source>
        <tissue evidence="2">Leaf</tissue>
    </source>
</reference>
<evidence type="ECO:0000313" key="2">
    <source>
        <dbReference type="RefSeq" id="XP_018479492.1"/>
    </source>
</evidence>
<dbReference type="SUPFAM" id="SSF50630">
    <property type="entry name" value="Acid proteases"/>
    <property type="match status" value="1"/>
</dbReference>
<organism evidence="1 2">
    <name type="scientific">Raphanus sativus</name>
    <name type="common">Radish</name>
    <name type="synonym">Raphanus raphanistrum var. sativus</name>
    <dbReference type="NCBI Taxonomy" id="3726"/>
    <lineage>
        <taxon>Eukaryota</taxon>
        <taxon>Viridiplantae</taxon>
        <taxon>Streptophyta</taxon>
        <taxon>Embryophyta</taxon>
        <taxon>Tracheophyta</taxon>
        <taxon>Spermatophyta</taxon>
        <taxon>Magnoliopsida</taxon>
        <taxon>eudicotyledons</taxon>
        <taxon>Gunneridae</taxon>
        <taxon>Pentapetalae</taxon>
        <taxon>rosids</taxon>
        <taxon>malvids</taxon>
        <taxon>Brassicales</taxon>
        <taxon>Brassicaceae</taxon>
        <taxon>Brassiceae</taxon>
        <taxon>Raphanus</taxon>
    </lineage>
</organism>
<dbReference type="GeneID" id="108850459"/>
<gene>
    <name evidence="2" type="primary">LOC108850459</name>
</gene>
<dbReference type="PANTHER" id="PTHR33240:SF8">
    <property type="entry name" value="OS03G0439900 PROTEIN"/>
    <property type="match status" value="1"/>
</dbReference>
<dbReference type="Proteomes" id="UP000504610">
    <property type="component" value="Chromosome 4"/>
</dbReference>
<proteinExistence type="predicted"/>
<dbReference type="KEGG" id="rsz:108850459"/>
<dbReference type="Gene3D" id="2.40.70.10">
    <property type="entry name" value="Acid Proteases"/>
    <property type="match status" value="1"/>
</dbReference>
<sequence>MPGTFKRPKRILVDNGSSSNIIFHSVYADLGQEPKALTRKGTSLVGFSGEVKQTLGEVLLPVYAEGINQATKFLVVDCPSSYNVMLGRLWIHDMGAVPSTLHQLIKFPTPGVLKLSKEIKKILGPAIKLPKGKTQIL</sequence>
<dbReference type="CDD" id="cd00303">
    <property type="entry name" value="retropepsin_like"/>
    <property type="match status" value="1"/>
</dbReference>
<evidence type="ECO:0000313" key="1">
    <source>
        <dbReference type="Proteomes" id="UP000504610"/>
    </source>
</evidence>
<dbReference type="AlphaFoldDB" id="A0A6J0N4A2"/>
<name>A0A6J0N4A2_RAPSA</name>
<dbReference type="RefSeq" id="XP_018479492.1">
    <property type="nucleotide sequence ID" value="XM_018623990.1"/>
</dbReference>
<dbReference type="InterPro" id="IPR021109">
    <property type="entry name" value="Peptidase_aspartic_dom_sf"/>
</dbReference>